<dbReference type="RefSeq" id="WP_334489000.1">
    <property type="nucleotide sequence ID" value="NZ_JAZHRV010000001.1"/>
</dbReference>
<keyword evidence="5" id="KW-0808">Transferase</keyword>
<dbReference type="Pfam" id="PF00730">
    <property type="entry name" value="HhH-GPD"/>
    <property type="match status" value="1"/>
</dbReference>
<gene>
    <name evidence="16" type="ORF">V1286_007668</name>
</gene>
<dbReference type="SUPFAM" id="SSF46689">
    <property type="entry name" value="Homeodomain-like"/>
    <property type="match status" value="1"/>
</dbReference>
<dbReference type="PROSITE" id="PS01124">
    <property type="entry name" value="HTH_ARAC_FAMILY_2"/>
    <property type="match status" value="1"/>
</dbReference>
<keyword evidence="13" id="KW-0234">DNA repair</keyword>
<dbReference type="Gene3D" id="1.10.1670.10">
    <property type="entry name" value="Helix-hairpin-Helix base-excision DNA repair enzymes (C-terminal)"/>
    <property type="match status" value="1"/>
</dbReference>
<keyword evidence="16" id="KW-0326">Glycosidase</keyword>
<feature type="region of interest" description="Disordered" evidence="14">
    <location>
        <begin position="487"/>
        <end position="523"/>
    </location>
</feature>
<comment type="caution">
    <text evidence="16">The sequence shown here is derived from an EMBL/GenBank/DDBJ whole genome shotgun (WGS) entry which is preliminary data.</text>
</comment>
<evidence type="ECO:0000256" key="6">
    <source>
        <dbReference type="ARBA" id="ARBA00022723"/>
    </source>
</evidence>
<comment type="cofactor">
    <cofactor evidence="2">
        <name>Zn(2+)</name>
        <dbReference type="ChEBI" id="CHEBI:29105"/>
    </cofactor>
</comment>
<dbReference type="CDD" id="cd00056">
    <property type="entry name" value="ENDO3c"/>
    <property type="match status" value="1"/>
</dbReference>
<dbReference type="SUPFAM" id="SSF57884">
    <property type="entry name" value="Ada DNA repair protein, N-terminal domain (N-Ada 10)"/>
    <property type="match status" value="1"/>
</dbReference>
<proteinExistence type="predicted"/>
<dbReference type="InterPro" id="IPR003265">
    <property type="entry name" value="HhH-GPD_domain"/>
</dbReference>
<dbReference type="Gene3D" id="3.40.10.10">
    <property type="entry name" value="DNA Methylphosphotriester Repair Domain"/>
    <property type="match status" value="1"/>
</dbReference>
<dbReference type="InterPro" id="IPR018060">
    <property type="entry name" value="HTH_AraC"/>
</dbReference>
<evidence type="ECO:0000256" key="11">
    <source>
        <dbReference type="ARBA" id="ARBA00023159"/>
    </source>
</evidence>
<reference evidence="16 17" key="1">
    <citation type="submission" date="2024-02" db="EMBL/GenBank/DDBJ databases">
        <title>Adaptive strategies in a cosmopolitan and abundant soil bacterium.</title>
        <authorList>
            <person name="Carini P."/>
        </authorList>
    </citation>
    <scope>NUCLEOTIDE SEQUENCE [LARGE SCALE GENOMIC DNA]</scope>
    <source>
        <strain evidence="16 17">AZCC 1608</strain>
    </source>
</reference>
<keyword evidence="17" id="KW-1185">Reference proteome</keyword>
<feature type="domain" description="HTH araC/xylS-type" evidence="15">
    <location>
        <begin position="87"/>
        <end position="185"/>
    </location>
</feature>
<dbReference type="SUPFAM" id="SSF55945">
    <property type="entry name" value="TATA-box binding protein-like"/>
    <property type="match status" value="1"/>
</dbReference>
<evidence type="ECO:0000256" key="3">
    <source>
        <dbReference type="ARBA" id="ARBA00012000"/>
    </source>
</evidence>
<dbReference type="PANTHER" id="PTHR43003">
    <property type="entry name" value="DNA-3-METHYLADENINE GLYCOSYLASE"/>
    <property type="match status" value="1"/>
</dbReference>
<evidence type="ECO:0000256" key="14">
    <source>
        <dbReference type="SAM" id="MobiDB-lite"/>
    </source>
</evidence>
<keyword evidence="12" id="KW-0804">Transcription</keyword>
<dbReference type="GO" id="GO:0003905">
    <property type="term" value="F:alkylbase DNA N-glycosylase activity"/>
    <property type="evidence" value="ECO:0007669"/>
    <property type="project" value="UniProtKB-EC"/>
</dbReference>
<dbReference type="Gene3D" id="3.30.310.20">
    <property type="entry name" value="DNA-3-methyladenine glycosylase AlkA, N-terminal domain"/>
    <property type="match status" value="1"/>
</dbReference>
<evidence type="ECO:0000313" key="16">
    <source>
        <dbReference type="EMBL" id="MEH2560139.1"/>
    </source>
</evidence>
<dbReference type="PANTHER" id="PTHR43003:SF13">
    <property type="entry name" value="DNA-3-METHYLADENINE GLYCOSYLASE 2"/>
    <property type="match status" value="1"/>
</dbReference>
<dbReference type="Proteomes" id="UP001364224">
    <property type="component" value="Unassembled WGS sequence"/>
</dbReference>
<evidence type="ECO:0000256" key="2">
    <source>
        <dbReference type="ARBA" id="ARBA00001947"/>
    </source>
</evidence>
<dbReference type="EC" id="3.2.2.21" evidence="3"/>
<evidence type="ECO:0000313" key="17">
    <source>
        <dbReference type="Proteomes" id="UP001364224"/>
    </source>
</evidence>
<dbReference type="Pfam" id="PF12833">
    <property type="entry name" value="HTH_18"/>
    <property type="match status" value="1"/>
</dbReference>
<dbReference type="InterPro" id="IPR009057">
    <property type="entry name" value="Homeodomain-like_sf"/>
</dbReference>
<evidence type="ECO:0000256" key="7">
    <source>
        <dbReference type="ARBA" id="ARBA00022763"/>
    </source>
</evidence>
<dbReference type="SMART" id="SM00478">
    <property type="entry name" value="ENDO3c"/>
    <property type="match status" value="1"/>
</dbReference>
<dbReference type="EMBL" id="JAZHRV010000001">
    <property type="protein sequence ID" value="MEH2560139.1"/>
    <property type="molecule type" value="Genomic_DNA"/>
</dbReference>
<dbReference type="SUPFAM" id="SSF48150">
    <property type="entry name" value="DNA-glycosylase"/>
    <property type="match status" value="1"/>
</dbReference>
<evidence type="ECO:0000256" key="4">
    <source>
        <dbReference type="ARBA" id="ARBA00022603"/>
    </source>
</evidence>
<keyword evidence="7" id="KW-0227">DNA damage</keyword>
<protein>
    <recommendedName>
        <fullName evidence="3">DNA-3-methyladenine glycosylase II</fullName>
        <ecNumber evidence="3">3.2.2.21</ecNumber>
    </recommendedName>
</protein>
<name>A0ABU8BPU9_9BRAD</name>
<keyword evidence="4" id="KW-0489">Methyltransferase</keyword>
<keyword evidence="6" id="KW-0479">Metal-binding</keyword>
<dbReference type="Gene3D" id="1.10.340.30">
    <property type="entry name" value="Hypothetical protein, domain 2"/>
    <property type="match status" value="1"/>
</dbReference>
<keyword evidence="10" id="KW-0238">DNA-binding</keyword>
<evidence type="ECO:0000256" key="8">
    <source>
        <dbReference type="ARBA" id="ARBA00022833"/>
    </source>
</evidence>
<evidence type="ECO:0000256" key="13">
    <source>
        <dbReference type="ARBA" id="ARBA00023204"/>
    </source>
</evidence>
<dbReference type="Pfam" id="PF06029">
    <property type="entry name" value="AlkA_N"/>
    <property type="match status" value="1"/>
</dbReference>
<comment type="catalytic activity">
    <reaction evidence="1">
        <text>Hydrolysis of alkylated DNA, releasing 3-methyladenine, 3-methylguanine, 7-methylguanine and 7-methyladenine.</text>
        <dbReference type="EC" id="3.2.2.21"/>
    </reaction>
</comment>
<dbReference type="InterPro" id="IPR023170">
    <property type="entry name" value="HhH_base_excis_C"/>
</dbReference>
<dbReference type="InterPro" id="IPR035451">
    <property type="entry name" value="Ada-like_dom_sf"/>
</dbReference>
<evidence type="ECO:0000259" key="15">
    <source>
        <dbReference type="PROSITE" id="PS01124"/>
    </source>
</evidence>
<sequence>MDLNHDACYRAISTRDVRFDGRLFIGVKTTGIYCRPICPARVPKKENVTFYSTAASAHEAGFRPCLRCRPEAAPDLAAWQGTSSTVSRALSLIEGGAMDDGDVVALADRLGVGERQLRRLFRRHLGASPITVAQTRRVLLAKQLIHETSLPMTEVALASGFGSVRRFNQTFQQLYGRAPSALRRSRAPDVSLDAAGSVTIRLRYRPPYDWSAMLGFLRLRSIPGIETVAGDAYARAIELDGAQGIIVVRPTGENALEAMVRFPKLSALPAIIARLRRVFDLAADPAAIESHLTKDPALAAMIKARPGLRVPGAWDGFELAVRALLGQQVTVTAGITLAGKLVAAHGKPLKTRHADFPELTHVFPRPKRIAESDLSHLGMPRKRIAALAALANAVVADPKIFGARRSLDEAIVQLRSLAGVGEWTAQYIAMRELREPDAFPAADIGLMRAMEDSTGRRPTPTELLTRAEAWRPWRAYAAQHLWSSWADRAAQERKPKGGSRKTHAKELVSELEPSIQSAGAILSPEFSDEVRKALGDQSSSAT</sequence>
<dbReference type="SMART" id="SM00342">
    <property type="entry name" value="HTH_ARAC"/>
    <property type="match status" value="1"/>
</dbReference>
<dbReference type="InterPro" id="IPR004026">
    <property type="entry name" value="Ada_DNA_repair_Zn-bd"/>
</dbReference>
<dbReference type="InterPro" id="IPR037046">
    <property type="entry name" value="AlkA_N_sf"/>
</dbReference>
<dbReference type="InterPro" id="IPR011257">
    <property type="entry name" value="DNA_glycosylase"/>
</dbReference>
<dbReference type="InterPro" id="IPR010316">
    <property type="entry name" value="AlkA_N"/>
</dbReference>
<evidence type="ECO:0000256" key="9">
    <source>
        <dbReference type="ARBA" id="ARBA00023015"/>
    </source>
</evidence>
<organism evidence="16 17">
    <name type="scientific">Bradyrhizobium algeriense</name>
    <dbReference type="NCBI Taxonomy" id="634784"/>
    <lineage>
        <taxon>Bacteria</taxon>
        <taxon>Pseudomonadati</taxon>
        <taxon>Pseudomonadota</taxon>
        <taxon>Alphaproteobacteria</taxon>
        <taxon>Hyphomicrobiales</taxon>
        <taxon>Nitrobacteraceae</taxon>
        <taxon>Bradyrhizobium</taxon>
    </lineage>
</organism>
<keyword evidence="16" id="KW-0378">Hydrolase</keyword>
<keyword evidence="9" id="KW-0805">Transcription regulation</keyword>
<evidence type="ECO:0000256" key="1">
    <source>
        <dbReference type="ARBA" id="ARBA00000086"/>
    </source>
</evidence>
<evidence type="ECO:0000256" key="12">
    <source>
        <dbReference type="ARBA" id="ARBA00023163"/>
    </source>
</evidence>
<dbReference type="InterPro" id="IPR051912">
    <property type="entry name" value="Alkylbase_DNA_Glycosylase/TA"/>
</dbReference>
<dbReference type="InterPro" id="IPR018062">
    <property type="entry name" value="HTH_AraC-typ_CS"/>
</dbReference>
<dbReference type="PROSITE" id="PS00041">
    <property type="entry name" value="HTH_ARAC_FAMILY_1"/>
    <property type="match status" value="1"/>
</dbReference>
<evidence type="ECO:0000256" key="10">
    <source>
        <dbReference type="ARBA" id="ARBA00023125"/>
    </source>
</evidence>
<keyword evidence="8" id="KW-0862">Zinc</keyword>
<keyword evidence="11" id="KW-0010">Activator</keyword>
<accession>A0ABU8BPU9</accession>
<dbReference type="Gene3D" id="1.10.10.60">
    <property type="entry name" value="Homeodomain-like"/>
    <property type="match status" value="1"/>
</dbReference>
<evidence type="ECO:0000256" key="5">
    <source>
        <dbReference type="ARBA" id="ARBA00022679"/>
    </source>
</evidence>
<dbReference type="SMART" id="SM01009">
    <property type="entry name" value="AlkA_N"/>
    <property type="match status" value="1"/>
</dbReference>
<dbReference type="Pfam" id="PF02805">
    <property type="entry name" value="Ada_Zn_binding"/>
    <property type="match status" value="1"/>
</dbReference>